<organism evidence="2 3">
    <name type="scientific">Schizopora paradoxa</name>
    <dbReference type="NCBI Taxonomy" id="27342"/>
    <lineage>
        <taxon>Eukaryota</taxon>
        <taxon>Fungi</taxon>
        <taxon>Dikarya</taxon>
        <taxon>Basidiomycota</taxon>
        <taxon>Agaricomycotina</taxon>
        <taxon>Agaricomycetes</taxon>
        <taxon>Hymenochaetales</taxon>
        <taxon>Schizoporaceae</taxon>
        <taxon>Schizopora</taxon>
    </lineage>
</organism>
<accession>A0A0H2SPN2</accession>
<sequence>MYGKFRNVNVDGSNVVDAWRMSVNQSRSRLASAPTTANVNLADLAPLSASKAAKFNVPLSSSIPTSPSPNAHLCVPPSTYSFPLSKAALQANAVRTAMQSTALPSTDSSKVSAKPGRPAAVRAKRRERRAKRVASVANDDCADSPKSATIPGASSTTPDFYVISFPLASPPPPPPPPPPAVAANGHLVVPSTEYASGADADDPLVVADEEPRSYHTVHAMLKDIEKSKVVVDRALRVLKEEAAAIASRDIAMAPVTGVSSIGSQGSQDAQTTSAQAYEEARRGITLLSEVASALEKLPSTTALPAKRKAQESCEYADPQWTGERASKRRFPLVDRDLVNQVHP</sequence>
<dbReference type="AlphaFoldDB" id="A0A0H2SPN2"/>
<gene>
    <name evidence="2" type="ORF">SCHPADRAFT_935623</name>
</gene>
<feature type="region of interest" description="Disordered" evidence="1">
    <location>
        <begin position="101"/>
        <end position="155"/>
    </location>
</feature>
<protein>
    <submittedName>
        <fullName evidence="2">Uncharacterized protein</fullName>
    </submittedName>
</protein>
<keyword evidence="3" id="KW-1185">Reference proteome</keyword>
<dbReference type="InParanoid" id="A0A0H2SPN2"/>
<evidence type="ECO:0000313" key="3">
    <source>
        <dbReference type="Proteomes" id="UP000053477"/>
    </source>
</evidence>
<proteinExistence type="predicted"/>
<feature type="region of interest" description="Disordered" evidence="1">
    <location>
        <begin position="302"/>
        <end position="343"/>
    </location>
</feature>
<name>A0A0H2SPN2_9AGAM</name>
<dbReference type="EMBL" id="KQ085889">
    <property type="protein sequence ID" value="KLO19026.1"/>
    <property type="molecule type" value="Genomic_DNA"/>
</dbReference>
<evidence type="ECO:0000313" key="2">
    <source>
        <dbReference type="EMBL" id="KLO19026.1"/>
    </source>
</evidence>
<evidence type="ECO:0000256" key="1">
    <source>
        <dbReference type="SAM" id="MobiDB-lite"/>
    </source>
</evidence>
<feature type="compositionally biased region" description="Polar residues" evidence="1">
    <location>
        <begin position="101"/>
        <end position="111"/>
    </location>
</feature>
<feature type="compositionally biased region" description="Basic residues" evidence="1">
    <location>
        <begin position="122"/>
        <end position="132"/>
    </location>
</feature>
<dbReference type="Proteomes" id="UP000053477">
    <property type="component" value="Unassembled WGS sequence"/>
</dbReference>
<reference evidence="2 3" key="1">
    <citation type="submission" date="2015-04" db="EMBL/GenBank/DDBJ databases">
        <title>Complete genome sequence of Schizopora paradoxa KUC8140, a cosmopolitan wood degrader in East Asia.</title>
        <authorList>
            <consortium name="DOE Joint Genome Institute"/>
            <person name="Min B."/>
            <person name="Park H."/>
            <person name="Jang Y."/>
            <person name="Kim J.-J."/>
            <person name="Kim K.H."/>
            <person name="Pangilinan J."/>
            <person name="Lipzen A."/>
            <person name="Riley R."/>
            <person name="Grigoriev I.V."/>
            <person name="Spatafora J.W."/>
            <person name="Choi I.-G."/>
        </authorList>
    </citation>
    <scope>NUCLEOTIDE SEQUENCE [LARGE SCALE GENOMIC DNA]</scope>
    <source>
        <strain evidence="2 3">KUC8140</strain>
    </source>
</reference>